<gene>
    <name evidence="2" type="ORF">Hs30E_12550</name>
</gene>
<evidence type="ECO:0000313" key="2">
    <source>
        <dbReference type="EMBL" id="GFH42704.1"/>
    </source>
</evidence>
<keyword evidence="3" id="KW-1185">Reference proteome</keyword>
<feature type="transmembrane region" description="Helical" evidence="1">
    <location>
        <begin position="66"/>
        <end position="87"/>
    </location>
</feature>
<keyword evidence="1" id="KW-1133">Transmembrane helix</keyword>
<organism evidence="2 3">
    <name type="scientific">Pseudolactococcus hodotermopsidis</name>
    <dbReference type="NCBI Taxonomy" id="2709157"/>
    <lineage>
        <taxon>Bacteria</taxon>
        <taxon>Bacillati</taxon>
        <taxon>Bacillota</taxon>
        <taxon>Bacilli</taxon>
        <taxon>Lactobacillales</taxon>
        <taxon>Streptococcaceae</taxon>
        <taxon>Pseudolactococcus</taxon>
    </lineage>
</organism>
<reference evidence="2 3" key="1">
    <citation type="submission" date="2020-02" db="EMBL/GenBank/DDBJ databases">
        <title>Draft genome sequence of Lactococcus sp. Hs30E4-3.</title>
        <authorList>
            <person name="Noda S."/>
            <person name="Yuki M."/>
            <person name="Ohkuma M."/>
        </authorList>
    </citation>
    <scope>NUCLEOTIDE SEQUENCE [LARGE SCALE GENOMIC DNA]</scope>
    <source>
        <strain evidence="2 3">Hs30E4-3</strain>
    </source>
</reference>
<keyword evidence="1" id="KW-0812">Transmembrane</keyword>
<accession>A0A6A0BDZ7</accession>
<dbReference type="RefSeq" id="WP_172208984.1">
    <property type="nucleotide sequence ID" value="NZ_BLLI01000035.1"/>
</dbReference>
<dbReference type="AlphaFoldDB" id="A0A6A0BDZ7"/>
<name>A0A6A0BDZ7_9LACT</name>
<comment type="caution">
    <text evidence="2">The sequence shown here is derived from an EMBL/GenBank/DDBJ whole genome shotgun (WGS) entry which is preliminary data.</text>
</comment>
<feature type="transmembrane region" description="Helical" evidence="1">
    <location>
        <begin position="26"/>
        <end position="45"/>
    </location>
</feature>
<sequence length="96" mass="10415">MSIILAIIAGILTLLNYYLASNNSVTVVSLISQLVIVVLASLAMARYNGAKAQRNYEIGKPRILTLSFAIILLILMVSIAVLIIFFFNLTGKISSL</sequence>
<dbReference type="EMBL" id="BLLI01000035">
    <property type="protein sequence ID" value="GFH42704.1"/>
    <property type="molecule type" value="Genomic_DNA"/>
</dbReference>
<proteinExistence type="predicted"/>
<evidence type="ECO:0000313" key="3">
    <source>
        <dbReference type="Proteomes" id="UP000480303"/>
    </source>
</evidence>
<evidence type="ECO:0000256" key="1">
    <source>
        <dbReference type="SAM" id="Phobius"/>
    </source>
</evidence>
<keyword evidence="1" id="KW-0472">Membrane</keyword>
<protein>
    <submittedName>
        <fullName evidence="2">Uncharacterized protein</fullName>
    </submittedName>
</protein>
<dbReference type="Proteomes" id="UP000480303">
    <property type="component" value="Unassembled WGS sequence"/>
</dbReference>